<dbReference type="Pfam" id="PF02470">
    <property type="entry name" value="MlaD"/>
    <property type="match status" value="1"/>
</dbReference>
<dbReference type="NCBIfam" id="TIGR00996">
    <property type="entry name" value="Mtu_fam_mce"/>
    <property type="match status" value="1"/>
</dbReference>
<keyword evidence="2" id="KW-0472">Membrane</keyword>
<keyword evidence="4" id="KW-1185">Reference proteome</keyword>
<accession>A0A0C5XC70</accession>
<feature type="compositionally biased region" description="Polar residues" evidence="1">
    <location>
        <begin position="330"/>
        <end position="339"/>
    </location>
</feature>
<reference evidence="3 4" key="1">
    <citation type="journal article" date="2015" name="Genome Announc.">
        <title>Complete Genome Sequence of Steroid-Transforming Nocardioides simplex VKM Ac-2033D.</title>
        <authorList>
            <person name="Shtratnikova V.Y."/>
            <person name="Schelkunov M.I."/>
            <person name="Pekov Y.A."/>
            <person name="Fokina V.V."/>
            <person name="Logacheva M.D."/>
            <person name="Sokolov S.L."/>
            <person name="Bragin E.Y."/>
            <person name="Ashapkin V.V."/>
            <person name="Donova M.V."/>
        </authorList>
    </citation>
    <scope>NUCLEOTIDE SEQUENCE [LARGE SCALE GENOMIC DNA]</scope>
    <source>
        <strain evidence="3 4">VKM Ac-2033D</strain>
    </source>
</reference>
<dbReference type="Pfam" id="PF11887">
    <property type="entry name" value="Mce4_CUP1"/>
    <property type="match status" value="1"/>
</dbReference>
<evidence type="ECO:0000313" key="4">
    <source>
        <dbReference type="Proteomes" id="UP000030300"/>
    </source>
</evidence>
<sequence>MAREVSRQQLARRGLITLVAIAVIGAFITLRSNGTFGSQPHVTAEVANAGGALRTGSDVKMNGVIVGKVSKIGRSDSGGVTVDMQMSKQDLDAVPANVVARILPATVFGTTFVDLVVHGKPTGELAAGAVVQADRSQGTLELQQALDDIDRLVKALGPAELASAIGSASAALDGRGDQIGKTVRTLNSYLDRLNPRMPQVREDLDALASTTRLLDEIAPDLLDATDDVLVTLHTIVTQEASLTALITGGTNLARLSTRFLDKNQRNLVRFINGSAVLLDAVYDNRRAGITDALSVNLALGRTLPSTVREGFVRTDGTLRLSPPDYYGESQRPTYRTGSSDPAGFGRLLGEGR</sequence>
<feature type="region of interest" description="Disordered" evidence="1">
    <location>
        <begin position="322"/>
        <end position="352"/>
    </location>
</feature>
<evidence type="ECO:0000256" key="1">
    <source>
        <dbReference type="SAM" id="MobiDB-lite"/>
    </source>
</evidence>
<keyword evidence="2" id="KW-0812">Transmembrane</keyword>
<feature type="transmembrane region" description="Helical" evidence="2">
    <location>
        <begin position="12"/>
        <end position="30"/>
    </location>
</feature>
<protein>
    <submittedName>
        <fullName evidence="3">MCE-family protein MceA</fullName>
    </submittedName>
</protein>
<evidence type="ECO:0000313" key="3">
    <source>
        <dbReference type="EMBL" id="AJR18379.1"/>
    </source>
</evidence>
<dbReference type="InterPro" id="IPR003399">
    <property type="entry name" value="Mce/MlaD"/>
</dbReference>
<dbReference type="PANTHER" id="PTHR33371">
    <property type="entry name" value="INTERMEMBRANE PHOSPHOLIPID TRANSPORT SYSTEM BINDING PROTEIN MLAD-RELATED"/>
    <property type="match status" value="1"/>
</dbReference>
<dbReference type="HOGENOM" id="CLU_040159_2_0_11"/>
<organism evidence="3 4">
    <name type="scientific">Nocardioides simplex</name>
    <name type="common">Arthrobacter simplex</name>
    <dbReference type="NCBI Taxonomy" id="2045"/>
    <lineage>
        <taxon>Bacteria</taxon>
        <taxon>Bacillati</taxon>
        <taxon>Actinomycetota</taxon>
        <taxon>Actinomycetes</taxon>
        <taxon>Propionibacteriales</taxon>
        <taxon>Nocardioidaceae</taxon>
        <taxon>Pimelobacter</taxon>
    </lineage>
</organism>
<dbReference type="OrthoDB" id="3460188at2"/>
<dbReference type="InterPro" id="IPR024516">
    <property type="entry name" value="Mce_C"/>
</dbReference>
<dbReference type="KEGG" id="psim:KR76_12125"/>
<dbReference type="STRING" id="2045.KR76_12125"/>
<dbReference type="RefSeq" id="WP_052138530.1">
    <property type="nucleotide sequence ID" value="NZ_BJMC01000008.1"/>
</dbReference>
<dbReference type="EMBL" id="CP009896">
    <property type="protein sequence ID" value="AJR18379.1"/>
    <property type="molecule type" value="Genomic_DNA"/>
</dbReference>
<gene>
    <name evidence="3" type="ORF">KR76_12125</name>
</gene>
<proteinExistence type="predicted"/>
<dbReference type="InterPro" id="IPR052336">
    <property type="entry name" value="MlaD_Phospholipid_Transporter"/>
</dbReference>
<dbReference type="GeneID" id="96612588"/>
<name>A0A0C5XC70_NOCSI</name>
<keyword evidence="2" id="KW-1133">Transmembrane helix</keyword>
<evidence type="ECO:0000256" key="2">
    <source>
        <dbReference type="SAM" id="Phobius"/>
    </source>
</evidence>
<dbReference type="PANTHER" id="PTHR33371:SF19">
    <property type="entry name" value="MCE-FAMILY PROTEIN MCE4A"/>
    <property type="match status" value="1"/>
</dbReference>
<dbReference type="GO" id="GO:0005576">
    <property type="term" value="C:extracellular region"/>
    <property type="evidence" value="ECO:0007669"/>
    <property type="project" value="TreeGrafter"/>
</dbReference>
<dbReference type="GO" id="GO:0051701">
    <property type="term" value="P:biological process involved in interaction with host"/>
    <property type="evidence" value="ECO:0007669"/>
    <property type="project" value="TreeGrafter"/>
</dbReference>
<dbReference type="Proteomes" id="UP000030300">
    <property type="component" value="Chromosome"/>
</dbReference>
<dbReference type="InterPro" id="IPR005693">
    <property type="entry name" value="Mce"/>
</dbReference>
<dbReference type="AlphaFoldDB" id="A0A0C5XC70"/>